<gene>
    <name evidence="2" type="ORF">TSPGSL018_27035</name>
</gene>
<feature type="coiled-coil region" evidence="1">
    <location>
        <begin position="5"/>
        <end position="85"/>
    </location>
</feature>
<keyword evidence="1" id="KW-0175">Coiled coil</keyword>
<feature type="non-terminal residue" evidence="2">
    <location>
        <position position="93"/>
    </location>
</feature>
<reference evidence="2" key="1">
    <citation type="submission" date="2014-05" db="EMBL/GenBank/DDBJ databases">
        <title>The transcriptome of the halophilic microalga Tetraselmis sp. GSL018 isolated from the Great Salt Lake, Utah.</title>
        <authorList>
            <person name="Jinkerson R.E."/>
            <person name="D'Adamo S."/>
            <person name="Posewitz M.C."/>
        </authorList>
    </citation>
    <scope>NUCLEOTIDE SEQUENCE</scope>
    <source>
        <strain evidence="2">GSL018</strain>
    </source>
</reference>
<dbReference type="EMBL" id="GBEZ01011760">
    <property type="protein sequence ID" value="JAC74052.1"/>
    <property type="molecule type" value="Transcribed_RNA"/>
</dbReference>
<proteinExistence type="predicted"/>
<sequence length="93" mass="10795">AQQKMSKSEEKLKAAVREAETLEAEVPQLQSGCETMSEKLTKAEIVLEEMREGIKDEVERYSKKLQEVRRELEPWETRIQDLNSKKSVAMAER</sequence>
<evidence type="ECO:0000256" key="1">
    <source>
        <dbReference type="SAM" id="Coils"/>
    </source>
</evidence>
<accession>A0A061RMA3</accession>
<evidence type="ECO:0000313" key="2">
    <source>
        <dbReference type="EMBL" id="JAC74052.1"/>
    </source>
</evidence>
<dbReference type="Gene3D" id="1.20.5.340">
    <property type="match status" value="1"/>
</dbReference>
<dbReference type="AlphaFoldDB" id="A0A061RMA3"/>
<organism evidence="2">
    <name type="scientific">Tetraselmis sp. GSL018</name>
    <dbReference type="NCBI Taxonomy" id="582737"/>
    <lineage>
        <taxon>Eukaryota</taxon>
        <taxon>Viridiplantae</taxon>
        <taxon>Chlorophyta</taxon>
        <taxon>core chlorophytes</taxon>
        <taxon>Chlorodendrophyceae</taxon>
        <taxon>Chlorodendrales</taxon>
        <taxon>Chlorodendraceae</taxon>
        <taxon>Tetraselmis</taxon>
    </lineage>
</organism>
<name>A0A061RMA3_9CHLO</name>
<protein>
    <submittedName>
        <fullName evidence="2">Uncharacterized protein</fullName>
    </submittedName>
</protein>
<feature type="non-terminal residue" evidence="2">
    <location>
        <position position="1"/>
    </location>
</feature>